<dbReference type="SUPFAM" id="SSF53720">
    <property type="entry name" value="ALDH-like"/>
    <property type="match status" value="1"/>
</dbReference>
<dbReference type="PANTHER" id="PTHR43353">
    <property type="entry name" value="SUCCINATE-SEMIALDEHYDE DEHYDROGENASE, MITOCHONDRIAL"/>
    <property type="match status" value="1"/>
</dbReference>
<proteinExistence type="inferred from homology"/>
<dbReference type="OrthoDB" id="6882680at2"/>
<dbReference type="PANTHER" id="PTHR43353:SF5">
    <property type="entry name" value="SUCCINATE-SEMIALDEHYDE DEHYDROGENASE, MITOCHONDRIAL"/>
    <property type="match status" value="1"/>
</dbReference>
<dbReference type="InterPro" id="IPR016162">
    <property type="entry name" value="Ald_DH_N"/>
</dbReference>
<dbReference type="InterPro" id="IPR016160">
    <property type="entry name" value="Ald_DH_CS_CYS"/>
</dbReference>
<organism evidence="6 7">
    <name type="scientific">Arthrobacter echini</name>
    <dbReference type="NCBI Taxonomy" id="1529066"/>
    <lineage>
        <taxon>Bacteria</taxon>
        <taxon>Bacillati</taxon>
        <taxon>Actinomycetota</taxon>
        <taxon>Actinomycetes</taxon>
        <taxon>Micrococcales</taxon>
        <taxon>Micrococcaceae</taxon>
        <taxon>Arthrobacter</taxon>
    </lineage>
</organism>
<dbReference type="InterPro" id="IPR050740">
    <property type="entry name" value="Aldehyde_DH_Superfamily"/>
</dbReference>
<accession>A0A4S5E8L8</accession>
<evidence type="ECO:0000256" key="4">
    <source>
        <dbReference type="RuleBase" id="RU003345"/>
    </source>
</evidence>
<comment type="similarity">
    <text evidence="1 4">Belongs to the aldehyde dehydrogenase family.</text>
</comment>
<gene>
    <name evidence="6" type="ORF">E8P82_03285</name>
</gene>
<reference evidence="6 7" key="1">
    <citation type="submission" date="2019-04" db="EMBL/GenBank/DDBJ databases">
        <authorList>
            <person name="Liu Q."/>
            <person name="Xin Y.-H."/>
        </authorList>
    </citation>
    <scope>NUCLEOTIDE SEQUENCE [LARGE SCALE GENOMIC DNA]</scope>
    <source>
        <strain evidence="6 7">AM23</strain>
    </source>
</reference>
<sequence length="493" mass="51768">MAVTIDQENALLEKVPTGLLIGGQWRQSSSGATFDVQDPATGSTLLTIADATPEDGMAALDAAVEAQAAWAATAPRERGEILRRAFDLVTARADEFALLMTLEMGKPLAEARGEVTYGAEFLRWFSEEAVRASGRYSLAPDGRSRLLVHKKPVGPSLLITPWNFPLAMATRKIAPAIAAGCTMVLKPAALTPLTSALFATVLQEAGLPAGVLNIVTTTNAGSVTGPLIDDSRLRKLSFTGSTPVGRSLLAAASANVLRTSMELGGNAPFLVFEDADIDAAVDGAMIAKLRNMGEACTAANRFIVHESVVDRFADALAERMGTTTTARGTEEESTLGPLIDGKSRDKVHDLVTSAVADGARTVTGGEPVPGDGYFYQATVLTSVARSSRILQEEIFGPVAPIVTFSTEDEAVELANDTEYGLVAYVFTRDLNRGLRIGERLEVGMLGLNAGVISNAAAPFGGVKQSGLGREGGAEGIEEYLYTQYVGIADPSAS</sequence>
<evidence type="ECO:0000313" key="7">
    <source>
        <dbReference type="Proteomes" id="UP000305233"/>
    </source>
</evidence>
<dbReference type="CDD" id="cd07103">
    <property type="entry name" value="ALDH_F5_SSADH_GabD"/>
    <property type="match status" value="1"/>
</dbReference>
<feature type="domain" description="Aldehyde dehydrogenase" evidence="5">
    <location>
        <begin position="25"/>
        <end position="485"/>
    </location>
</feature>
<dbReference type="InterPro" id="IPR016161">
    <property type="entry name" value="Ald_DH/histidinol_DH"/>
</dbReference>
<dbReference type="RefSeq" id="WP_136453067.1">
    <property type="nucleotide sequence ID" value="NZ_SSWH01000002.1"/>
</dbReference>
<evidence type="ECO:0000259" key="5">
    <source>
        <dbReference type="Pfam" id="PF00171"/>
    </source>
</evidence>
<dbReference type="AlphaFoldDB" id="A0A4S5E8L8"/>
<dbReference type="PROSITE" id="PS00070">
    <property type="entry name" value="ALDEHYDE_DEHYDR_CYS"/>
    <property type="match status" value="1"/>
</dbReference>
<evidence type="ECO:0000256" key="1">
    <source>
        <dbReference type="ARBA" id="ARBA00009986"/>
    </source>
</evidence>
<dbReference type="Gene3D" id="3.40.309.10">
    <property type="entry name" value="Aldehyde Dehydrogenase, Chain A, domain 2"/>
    <property type="match status" value="1"/>
</dbReference>
<keyword evidence="2 4" id="KW-0560">Oxidoreductase</keyword>
<dbReference type="FunFam" id="3.40.605.10:FF:000007">
    <property type="entry name" value="NAD/NADP-dependent betaine aldehyde dehydrogenase"/>
    <property type="match status" value="1"/>
</dbReference>
<evidence type="ECO:0000313" key="6">
    <source>
        <dbReference type="EMBL" id="THJ67870.1"/>
    </source>
</evidence>
<dbReference type="GO" id="GO:0004777">
    <property type="term" value="F:succinate-semialdehyde dehydrogenase (NAD+) activity"/>
    <property type="evidence" value="ECO:0007669"/>
    <property type="project" value="TreeGrafter"/>
</dbReference>
<feature type="active site" evidence="3">
    <location>
        <position position="262"/>
    </location>
</feature>
<dbReference type="InterPro" id="IPR029510">
    <property type="entry name" value="Ald_DH_CS_GLU"/>
</dbReference>
<dbReference type="FunFam" id="3.40.309.10:FF:000004">
    <property type="entry name" value="Succinate-semialdehyde dehydrogenase I"/>
    <property type="match status" value="1"/>
</dbReference>
<dbReference type="InterPro" id="IPR015590">
    <property type="entry name" value="Aldehyde_DH_dom"/>
</dbReference>
<evidence type="ECO:0000256" key="2">
    <source>
        <dbReference type="ARBA" id="ARBA00023002"/>
    </source>
</evidence>
<comment type="caution">
    <text evidence="6">The sequence shown here is derived from an EMBL/GenBank/DDBJ whole genome shotgun (WGS) entry which is preliminary data.</text>
</comment>
<dbReference type="GO" id="GO:0009450">
    <property type="term" value="P:gamma-aminobutyric acid catabolic process"/>
    <property type="evidence" value="ECO:0007669"/>
    <property type="project" value="TreeGrafter"/>
</dbReference>
<keyword evidence="7" id="KW-1185">Reference proteome</keyword>
<protein>
    <submittedName>
        <fullName evidence="6">NAD-dependent succinate-semialdehyde dehydrogenase</fullName>
    </submittedName>
</protein>
<evidence type="ECO:0000256" key="3">
    <source>
        <dbReference type="PROSITE-ProRule" id="PRU10007"/>
    </source>
</evidence>
<dbReference type="Proteomes" id="UP000305233">
    <property type="component" value="Unassembled WGS sequence"/>
</dbReference>
<dbReference type="EMBL" id="SSWH01000002">
    <property type="protein sequence ID" value="THJ67870.1"/>
    <property type="molecule type" value="Genomic_DNA"/>
</dbReference>
<dbReference type="Gene3D" id="3.40.605.10">
    <property type="entry name" value="Aldehyde Dehydrogenase, Chain A, domain 1"/>
    <property type="match status" value="1"/>
</dbReference>
<name>A0A4S5E8L8_9MICC</name>
<dbReference type="InterPro" id="IPR016163">
    <property type="entry name" value="Ald_DH_C"/>
</dbReference>
<dbReference type="Pfam" id="PF00171">
    <property type="entry name" value="Aldedh"/>
    <property type="match status" value="1"/>
</dbReference>
<dbReference type="PROSITE" id="PS00687">
    <property type="entry name" value="ALDEHYDE_DEHYDR_GLU"/>
    <property type="match status" value="1"/>
</dbReference>
<dbReference type="FunFam" id="3.40.605.10:FF:000026">
    <property type="entry name" value="Aldehyde dehydrogenase, putative"/>
    <property type="match status" value="1"/>
</dbReference>